<dbReference type="PANTHER" id="PTHR33990">
    <property type="entry name" value="PROTEIN YJDN-RELATED"/>
    <property type="match status" value="1"/>
</dbReference>
<keyword evidence="2" id="KW-0808">Transferase</keyword>
<dbReference type="CDD" id="cd06588">
    <property type="entry name" value="PhnB_like"/>
    <property type="match status" value="1"/>
</dbReference>
<dbReference type="SUPFAM" id="SSF54593">
    <property type="entry name" value="Glyoxalase/Bleomycin resistance protein/Dihydroxybiphenyl dioxygenase"/>
    <property type="match status" value="1"/>
</dbReference>
<name>A7HYW9_PARL1</name>
<protein>
    <submittedName>
        <fullName evidence="2">3-demethylubiquinone-9 3-methyltransferase</fullName>
    </submittedName>
</protein>
<dbReference type="InterPro" id="IPR029068">
    <property type="entry name" value="Glyas_Bleomycin-R_OHBP_Dase"/>
</dbReference>
<dbReference type="Gene3D" id="3.10.180.10">
    <property type="entry name" value="2,3-Dihydroxybiphenyl 1,2-Dioxygenase, domain 1"/>
    <property type="match status" value="1"/>
</dbReference>
<dbReference type="AlphaFoldDB" id="A7HYW9"/>
<dbReference type="OrthoDB" id="9806473at2"/>
<keyword evidence="2" id="KW-0830">Ubiquinone</keyword>
<dbReference type="InterPro" id="IPR009725">
    <property type="entry name" value="3_dmu_93_MTrfase"/>
</dbReference>
<evidence type="ECO:0000313" key="2">
    <source>
        <dbReference type="EMBL" id="ABS65102.1"/>
    </source>
</evidence>
<dbReference type="HOGENOM" id="CLU_046006_22_1_5"/>
<dbReference type="Proteomes" id="UP000006377">
    <property type="component" value="Chromosome"/>
</dbReference>
<evidence type="ECO:0000259" key="1">
    <source>
        <dbReference type="Pfam" id="PF06983"/>
    </source>
</evidence>
<proteinExistence type="predicted"/>
<accession>A7HYW9</accession>
<gene>
    <name evidence="2" type="ordered locus">Plav_3503</name>
</gene>
<sequence length="156" mass="17720">MQKISACLWFDTQAEEAVNFYTSIFRNSKKGRVLHYGEEAPMKAGTVLTVEFEIEGQQFTALNGGPIFQFNEAVSFMVDCKSQDEVDYYWNKLLEGGREQQCGWLKDKFGVSWQIVPSVLIEMMNDPNAEKAQRVTQAMLQMVKLDIAKLEAAYAA</sequence>
<reference evidence="2 3" key="1">
    <citation type="journal article" date="2011" name="Stand. Genomic Sci.">
        <title>Complete genome sequence of Parvibaculum lavamentivorans type strain (DS-1(T)).</title>
        <authorList>
            <person name="Schleheck D."/>
            <person name="Weiss M."/>
            <person name="Pitluck S."/>
            <person name="Bruce D."/>
            <person name="Land M.L."/>
            <person name="Han S."/>
            <person name="Saunders E."/>
            <person name="Tapia R."/>
            <person name="Detter C."/>
            <person name="Brettin T."/>
            <person name="Han J."/>
            <person name="Woyke T."/>
            <person name="Goodwin L."/>
            <person name="Pennacchio L."/>
            <person name="Nolan M."/>
            <person name="Cook A.M."/>
            <person name="Kjelleberg S."/>
            <person name="Thomas T."/>
        </authorList>
    </citation>
    <scope>NUCLEOTIDE SEQUENCE [LARGE SCALE GENOMIC DNA]</scope>
    <source>
        <strain evidence="3">DS-1 / DSM 13023 / NCIMB 13966</strain>
    </source>
</reference>
<evidence type="ECO:0000313" key="3">
    <source>
        <dbReference type="Proteomes" id="UP000006377"/>
    </source>
</evidence>
<dbReference type="PANTHER" id="PTHR33990:SF2">
    <property type="entry name" value="PHNB-LIKE DOMAIN-CONTAINING PROTEIN"/>
    <property type="match status" value="1"/>
</dbReference>
<dbReference type="EMBL" id="CP000774">
    <property type="protein sequence ID" value="ABS65102.1"/>
    <property type="molecule type" value="Genomic_DNA"/>
</dbReference>
<keyword evidence="3" id="KW-1185">Reference proteome</keyword>
<dbReference type="GO" id="GO:0008168">
    <property type="term" value="F:methyltransferase activity"/>
    <property type="evidence" value="ECO:0007669"/>
    <property type="project" value="UniProtKB-KW"/>
</dbReference>
<dbReference type="eggNOG" id="COG3865">
    <property type="taxonomic scope" value="Bacteria"/>
</dbReference>
<feature type="domain" description="PhnB-like" evidence="1">
    <location>
        <begin position="2"/>
        <end position="116"/>
    </location>
</feature>
<organism evidence="2 3">
    <name type="scientific">Parvibaculum lavamentivorans (strain DS-1 / DSM 13023 / NCIMB 13966)</name>
    <dbReference type="NCBI Taxonomy" id="402881"/>
    <lineage>
        <taxon>Bacteria</taxon>
        <taxon>Pseudomonadati</taxon>
        <taxon>Pseudomonadota</taxon>
        <taxon>Alphaproteobacteria</taxon>
        <taxon>Hyphomicrobiales</taxon>
        <taxon>Parvibaculaceae</taxon>
        <taxon>Parvibaculum</taxon>
    </lineage>
</organism>
<keyword evidence="2" id="KW-0489">Methyltransferase</keyword>
<dbReference type="STRING" id="402881.Plav_3503"/>
<dbReference type="GO" id="GO:0032259">
    <property type="term" value="P:methylation"/>
    <property type="evidence" value="ECO:0007669"/>
    <property type="project" value="UniProtKB-KW"/>
</dbReference>
<dbReference type="PIRSF" id="PIRSF021700">
    <property type="entry name" value="3_dmu_93_MTrfase"/>
    <property type="match status" value="1"/>
</dbReference>
<dbReference type="RefSeq" id="WP_012112415.1">
    <property type="nucleotide sequence ID" value="NC_009719.1"/>
</dbReference>
<dbReference type="KEGG" id="pla:Plav_3503"/>
<dbReference type="Pfam" id="PF06983">
    <property type="entry name" value="3-dmu-9_3-mt"/>
    <property type="match status" value="1"/>
</dbReference>
<dbReference type="InterPro" id="IPR028973">
    <property type="entry name" value="PhnB-like"/>
</dbReference>